<evidence type="ECO:0000313" key="4">
    <source>
        <dbReference type="Proteomes" id="UP001300502"/>
    </source>
</evidence>
<evidence type="ECO:0000256" key="1">
    <source>
        <dbReference type="SAM" id="MobiDB-lite"/>
    </source>
</evidence>
<dbReference type="Proteomes" id="UP001300502">
    <property type="component" value="Unassembled WGS sequence"/>
</dbReference>
<organism evidence="3 4">
    <name type="scientific">Galdieria yellowstonensis</name>
    <dbReference type="NCBI Taxonomy" id="3028027"/>
    <lineage>
        <taxon>Eukaryota</taxon>
        <taxon>Rhodophyta</taxon>
        <taxon>Bangiophyceae</taxon>
        <taxon>Galdieriales</taxon>
        <taxon>Galdieriaceae</taxon>
        <taxon>Galdieria</taxon>
    </lineage>
</organism>
<gene>
    <name evidence="3" type="ORF">GAYE_SCF39G5305</name>
</gene>
<feature type="compositionally biased region" description="Polar residues" evidence="1">
    <location>
        <begin position="110"/>
        <end position="121"/>
    </location>
</feature>
<evidence type="ECO:0000313" key="3">
    <source>
        <dbReference type="EMBL" id="KAK4527383.1"/>
    </source>
</evidence>
<keyword evidence="4" id="KW-1185">Reference proteome</keyword>
<feature type="region of interest" description="Disordered" evidence="1">
    <location>
        <begin position="107"/>
        <end position="236"/>
    </location>
</feature>
<dbReference type="InterPro" id="IPR031722">
    <property type="entry name" value="Coilin_N"/>
</dbReference>
<name>A0AAV9IJI4_9RHOD</name>
<feature type="compositionally biased region" description="Low complexity" evidence="1">
    <location>
        <begin position="147"/>
        <end position="171"/>
    </location>
</feature>
<feature type="domain" description="Coilin N-terminal" evidence="2">
    <location>
        <begin position="6"/>
        <end position="144"/>
    </location>
</feature>
<evidence type="ECO:0000259" key="2">
    <source>
        <dbReference type="Pfam" id="PF15862"/>
    </source>
</evidence>
<dbReference type="Pfam" id="PF15862">
    <property type="entry name" value="Coilin_N"/>
    <property type="match status" value="1"/>
</dbReference>
<accession>A0AAV9IJI4</accession>
<reference evidence="3 4" key="1">
    <citation type="submission" date="2022-07" db="EMBL/GenBank/DDBJ databases">
        <title>Genome-wide signatures of adaptation to extreme environments.</title>
        <authorList>
            <person name="Cho C.H."/>
            <person name="Yoon H.S."/>
        </authorList>
    </citation>
    <scope>NUCLEOTIDE SEQUENCE [LARGE SCALE GENOMIC DNA]</scope>
    <source>
        <strain evidence="3 4">108.79 E11</strain>
    </source>
</reference>
<dbReference type="EMBL" id="JANCYU010000051">
    <property type="protein sequence ID" value="KAK4527383.1"/>
    <property type="molecule type" value="Genomic_DNA"/>
</dbReference>
<feature type="compositionally biased region" description="Basic residues" evidence="1">
    <location>
        <begin position="122"/>
        <end position="133"/>
    </location>
</feature>
<protein>
    <recommendedName>
        <fullName evidence="2">Coilin N-terminal domain-containing protein</fullName>
    </recommendedName>
</protein>
<feature type="compositionally biased region" description="Basic and acidic residues" evidence="1">
    <location>
        <begin position="175"/>
        <end position="185"/>
    </location>
</feature>
<feature type="compositionally biased region" description="Polar residues" evidence="1">
    <location>
        <begin position="204"/>
        <end position="236"/>
    </location>
</feature>
<sequence length="236" mass="26544">MTILHRLKLCFPHYSQTPYWIKIPPETSTIGHLMDLIQRKYGLSERPLLLLQDAVLPEFEELDVLINEEQIVVSGAQDGASGSAWVEQVKDDTPSQLLAKVEQQKKLLATTPTSDQKMSPSQKRRKRRRKLRQVRSADGTKKSKLGTASTSNTTNDTASSAESSSSSSSDDVSSDDVHTREEKVFLPRGNISSTLRQLEKEQRMASQDKQWNQSYWLQGTKASNEDNTSPQTLSHE</sequence>
<dbReference type="AlphaFoldDB" id="A0AAV9IJI4"/>
<comment type="caution">
    <text evidence="3">The sequence shown here is derived from an EMBL/GenBank/DDBJ whole genome shotgun (WGS) entry which is preliminary data.</text>
</comment>
<proteinExistence type="predicted"/>